<sequence length="83" mass="9677">MFLTIALRQTNYMRRLFVGNLSWMTSEHQLRDYFIKFGVVKNIRLFFDHETGLSRQFAFVDFKTSDGANAALAKLSHTIDGRD</sequence>
<dbReference type="Pfam" id="PF00076">
    <property type="entry name" value="RRM_1"/>
    <property type="match status" value="1"/>
</dbReference>
<evidence type="ECO:0000313" key="5">
    <source>
        <dbReference type="WBParaSite" id="nRc.2.0.1.t00816-RA"/>
    </source>
</evidence>
<protein>
    <submittedName>
        <fullName evidence="5">RRM domain-containing protein</fullName>
    </submittedName>
</protein>
<dbReference type="SUPFAM" id="SSF54928">
    <property type="entry name" value="RNA-binding domain, RBD"/>
    <property type="match status" value="1"/>
</dbReference>
<dbReference type="Gene3D" id="3.30.70.330">
    <property type="match status" value="1"/>
</dbReference>
<dbReference type="InterPro" id="IPR012677">
    <property type="entry name" value="Nucleotide-bd_a/b_plait_sf"/>
</dbReference>
<dbReference type="InterPro" id="IPR000504">
    <property type="entry name" value="RRM_dom"/>
</dbReference>
<evidence type="ECO:0000256" key="1">
    <source>
        <dbReference type="ARBA" id="ARBA00022884"/>
    </source>
</evidence>
<dbReference type="SMART" id="SM00360">
    <property type="entry name" value="RRM"/>
    <property type="match status" value="1"/>
</dbReference>
<reference evidence="5" key="1">
    <citation type="submission" date="2022-11" db="UniProtKB">
        <authorList>
            <consortium name="WormBaseParasite"/>
        </authorList>
    </citation>
    <scope>IDENTIFICATION</scope>
</reference>
<evidence type="ECO:0000259" key="3">
    <source>
        <dbReference type="PROSITE" id="PS50102"/>
    </source>
</evidence>
<dbReference type="PROSITE" id="PS50102">
    <property type="entry name" value="RRM"/>
    <property type="match status" value="1"/>
</dbReference>
<dbReference type="PANTHER" id="PTHR48024">
    <property type="entry name" value="GEO13361P1-RELATED"/>
    <property type="match status" value="1"/>
</dbReference>
<dbReference type="OMA" id="EQNTIFF"/>
<dbReference type="PANTHER" id="PTHR48024:SF56">
    <property type="entry name" value="HETEROGENEOUS NUCLEAR RIBONUCLEOPROTEIN A0"/>
    <property type="match status" value="1"/>
</dbReference>
<dbReference type="InterPro" id="IPR050886">
    <property type="entry name" value="RNA-binding_reg"/>
</dbReference>
<dbReference type="Proteomes" id="UP000887565">
    <property type="component" value="Unplaced"/>
</dbReference>
<keyword evidence="4" id="KW-1185">Reference proteome</keyword>
<feature type="domain" description="RRM" evidence="3">
    <location>
        <begin position="14"/>
        <end position="83"/>
    </location>
</feature>
<keyword evidence="1 2" id="KW-0694">RNA-binding</keyword>
<proteinExistence type="predicted"/>
<organism evidence="4 5">
    <name type="scientific">Romanomermis culicivorax</name>
    <name type="common">Nematode worm</name>
    <dbReference type="NCBI Taxonomy" id="13658"/>
    <lineage>
        <taxon>Eukaryota</taxon>
        <taxon>Metazoa</taxon>
        <taxon>Ecdysozoa</taxon>
        <taxon>Nematoda</taxon>
        <taxon>Enoplea</taxon>
        <taxon>Dorylaimia</taxon>
        <taxon>Mermithida</taxon>
        <taxon>Mermithoidea</taxon>
        <taxon>Mermithidae</taxon>
        <taxon>Romanomermis</taxon>
    </lineage>
</organism>
<evidence type="ECO:0000313" key="4">
    <source>
        <dbReference type="Proteomes" id="UP000887565"/>
    </source>
</evidence>
<dbReference type="AlphaFoldDB" id="A0A915HHM2"/>
<name>A0A915HHM2_ROMCU</name>
<dbReference type="WBParaSite" id="nRc.2.0.1.t00816-RA">
    <property type="protein sequence ID" value="nRc.2.0.1.t00816-RA"/>
    <property type="gene ID" value="nRc.2.0.1.g00816"/>
</dbReference>
<dbReference type="InterPro" id="IPR035979">
    <property type="entry name" value="RBD_domain_sf"/>
</dbReference>
<dbReference type="GO" id="GO:0003723">
    <property type="term" value="F:RNA binding"/>
    <property type="evidence" value="ECO:0007669"/>
    <property type="project" value="UniProtKB-UniRule"/>
</dbReference>
<evidence type="ECO:0000256" key="2">
    <source>
        <dbReference type="PROSITE-ProRule" id="PRU00176"/>
    </source>
</evidence>
<accession>A0A915HHM2</accession>